<dbReference type="RefSeq" id="WP_150004834.1">
    <property type="nucleotide sequence ID" value="NZ_BMOV01000003.1"/>
</dbReference>
<comment type="caution">
    <text evidence="3">The sequence shown here is derived from an EMBL/GenBank/DDBJ whole genome shotgun (WGS) entry which is preliminary data.</text>
</comment>
<comment type="similarity">
    <text evidence="1">Belongs to the short-chain fatty acyl-CoA assimilation regulator (ScfR) family.</text>
</comment>
<dbReference type="InterPro" id="IPR010982">
    <property type="entry name" value="Lambda_DNA-bd_dom_sf"/>
</dbReference>
<keyword evidence="4" id="KW-1185">Reference proteome</keyword>
<dbReference type="EMBL" id="BMOV01000003">
    <property type="protein sequence ID" value="GGO10400.1"/>
    <property type="molecule type" value="Genomic_DNA"/>
</dbReference>
<reference evidence="4" key="1">
    <citation type="journal article" date="2019" name="Int. J. Syst. Evol. Microbiol.">
        <title>The Global Catalogue of Microorganisms (GCM) 10K type strain sequencing project: providing services to taxonomists for standard genome sequencing and annotation.</title>
        <authorList>
            <consortium name="The Broad Institute Genomics Platform"/>
            <consortium name="The Broad Institute Genome Sequencing Center for Infectious Disease"/>
            <person name="Wu L."/>
            <person name="Ma J."/>
        </authorList>
    </citation>
    <scope>NUCLEOTIDE SEQUENCE [LARGE SCALE GENOMIC DNA]</scope>
    <source>
        <strain evidence="4">JCM 17843</strain>
    </source>
</reference>
<dbReference type="InterPro" id="IPR010359">
    <property type="entry name" value="IrrE_HExxH"/>
</dbReference>
<dbReference type="Gene3D" id="1.10.260.40">
    <property type="entry name" value="lambda repressor-like DNA-binding domains"/>
    <property type="match status" value="1"/>
</dbReference>
<dbReference type="PANTHER" id="PTHR43236">
    <property type="entry name" value="ANTITOXIN HIGA1"/>
    <property type="match status" value="1"/>
</dbReference>
<dbReference type="InterPro" id="IPR001387">
    <property type="entry name" value="Cro/C1-type_HTH"/>
</dbReference>
<evidence type="ECO:0000313" key="4">
    <source>
        <dbReference type="Proteomes" id="UP000602381"/>
    </source>
</evidence>
<dbReference type="PROSITE" id="PS50943">
    <property type="entry name" value="HTH_CROC1"/>
    <property type="match status" value="1"/>
</dbReference>
<accession>A0ABQ2LDF3</accession>
<feature type="domain" description="HTH cro/C1-type" evidence="2">
    <location>
        <begin position="16"/>
        <end position="70"/>
    </location>
</feature>
<evidence type="ECO:0000313" key="3">
    <source>
        <dbReference type="EMBL" id="GGO10400.1"/>
    </source>
</evidence>
<dbReference type="Pfam" id="PF06114">
    <property type="entry name" value="Peptidase_M78"/>
    <property type="match status" value="1"/>
</dbReference>
<proteinExistence type="inferred from homology"/>
<dbReference type="Pfam" id="PF01381">
    <property type="entry name" value="HTH_3"/>
    <property type="match status" value="1"/>
</dbReference>
<dbReference type="CDD" id="cd00093">
    <property type="entry name" value="HTH_XRE"/>
    <property type="match status" value="1"/>
</dbReference>
<sequence>MSALESIPATAVGDRLRRAREEADLTQQDAADKIDVARTTLVAIEKGQRRVRFDELQHLAKIYKTSVNALLRQEAVHVDLVPRFRKLPDAADNAANEAVAIMSHLAKAEVELENLLGIKRTKNYPPERPILRGDIKAQAEHDALELRQRLGLGNAPIGDIVTLLEMEMGVRVYVRRVDGRISGLFAYDEDLGPCILLNANHPRERRTQSAAHECGHLVSTRNMPEVLHTDEVMTSREERYADAFGRAFLTPPRAVMQKFEEVRAGSDLLTRRRVIILAHFFGVSREAMVRRLEELELVKTGTWDWFQANGGITDEHVKQVLGDLSVADNQKADADRPTTLRLNMLAAEAYRQDLLTEGQLSELLDLKRIELRELLDDLEIEGSEADAAPTLLK</sequence>
<dbReference type="Proteomes" id="UP000602381">
    <property type="component" value="Unassembled WGS sequence"/>
</dbReference>
<dbReference type="PANTHER" id="PTHR43236:SF1">
    <property type="entry name" value="BLL7220 PROTEIN"/>
    <property type="match status" value="1"/>
</dbReference>
<organism evidence="3 4">
    <name type="scientific">Iodidimonas muriae</name>
    <dbReference type="NCBI Taxonomy" id="261467"/>
    <lineage>
        <taxon>Bacteria</taxon>
        <taxon>Pseudomonadati</taxon>
        <taxon>Pseudomonadota</taxon>
        <taxon>Alphaproteobacteria</taxon>
        <taxon>Iodidimonadales</taxon>
        <taxon>Iodidimonadaceae</taxon>
        <taxon>Iodidimonas</taxon>
    </lineage>
</organism>
<dbReference type="Gene3D" id="1.10.10.2910">
    <property type="match status" value="1"/>
</dbReference>
<name>A0ABQ2LDF3_9PROT</name>
<evidence type="ECO:0000259" key="2">
    <source>
        <dbReference type="PROSITE" id="PS50943"/>
    </source>
</evidence>
<dbReference type="SUPFAM" id="SSF47413">
    <property type="entry name" value="lambda repressor-like DNA-binding domains"/>
    <property type="match status" value="1"/>
</dbReference>
<gene>
    <name evidence="3" type="ORF">GCM10007972_13160</name>
</gene>
<evidence type="ECO:0000256" key="1">
    <source>
        <dbReference type="ARBA" id="ARBA00007227"/>
    </source>
</evidence>
<dbReference type="SMART" id="SM00530">
    <property type="entry name" value="HTH_XRE"/>
    <property type="match status" value="1"/>
</dbReference>
<dbReference type="InterPro" id="IPR052345">
    <property type="entry name" value="Rad_response_metalloprotease"/>
</dbReference>
<protein>
    <recommendedName>
        <fullName evidence="2">HTH cro/C1-type domain-containing protein</fullName>
    </recommendedName>
</protein>